<gene>
    <name evidence="1" type="ORF">EDC63_12220</name>
</gene>
<proteinExistence type="predicted"/>
<accession>A0A4R3XVT6</accession>
<dbReference type="AlphaFoldDB" id="A0A4R3XVT6"/>
<reference evidence="1 2" key="1">
    <citation type="submission" date="2019-03" db="EMBL/GenBank/DDBJ databases">
        <title>Genomic Encyclopedia of Type Strains, Phase IV (KMG-IV): sequencing the most valuable type-strain genomes for metagenomic binning, comparative biology and taxonomic classification.</title>
        <authorList>
            <person name="Goeker M."/>
        </authorList>
    </citation>
    <scope>NUCLEOTIDE SEQUENCE [LARGE SCALE GENOMIC DNA]</scope>
    <source>
        <strain evidence="1 2">DSM 100309</strain>
    </source>
</reference>
<evidence type="ECO:0000313" key="2">
    <source>
        <dbReference type="Proteomes" id="UP000295367"/>
    </source>
</evidence>
<dbReference type="EMBL" id="SMCO01000022">
    <property type="protein sequence ID" value="TCV82328.1"/>
    <property type="molecule type" value="Genomic_DNA"/>
</dbReference>
<evidence type="ECO:0000313" key="1">
    <source>
        <dbReference type="EMBL" id="TCV82328.1"/>
    </source>
</evidence>
<protein>
    <submittedName>
        <fullName evidence="1">Uncharacterized protein</fullName>
    </submittedName>
</protein>
<dbReference type="OrthoDB" id="5785952at2"/>
<dbReference type="RefSeq" id="WP_124948218.1">
    <property type="nucleotide sequence ID" value="NZ_BHVT01000077.1"/>
</dbReference>
<organism evidence="1 2">
    <name type="scientific">Sulfurirhabdus autotrophica</name>
    <dbReference type="NCBI Taxonomy" id="1706046"/>
    <lineage>
        <taxon>Bacteria</taxon>
        <taxon>Pseudomonadati</taxon>
        <taxon>Pseudomonadota</taxon>
        <taxon>Betaproteobacteria</taxon>
        <taxon>Nitrosomonadales</taxon>
        <taxon>Sulfuricellaceae</taxon>
        <taxon>Sulfurirhabdus</taxon>
    </lineage>
</organism>
<keyword evidence="2" id="KW-1185">Reference proteome</keyword>
<name>A0A4R3XVT6_9PROT</name>
<dbReference type="Proteomes" id="UP000295367">
    <property type="component" value="Unassembled WGS sequence"/>
</dbReference>
<sequence length="71" mass="8151">MKIHQEENGSLVIELTQSEGKTLARQIIQHAEDAQTAVLNFGYLINEARFDAVNIFRQPPHPWEPLERHSS</sequence>
<comment type="caution">
    <text evidence="1">The sequence shown here is derived from an EMBL/GenBank/DDBJ whole genome shotgun (WGS) entry which is preliminary data.</text>
</comment>